<dbReference type="OrthoDB" id="1434354at2759"/>
<comment type="caution">
    <text evidence="2">The sequence shown here is derived from an EMBL/GenBank/DDBJ whole genome shotgun (WGS) entry which is preliminary data.</text>
</comment>
<protein>
    <submittedName>
        <fullName evidence="2">CRAL-TRIO domain containing protein</fullName>
    </submittedName>
</protein>
<dbReference type="Pfam" id="PF00650">
    <property type="entry name" value="CRAL_TRIO"/>
    <property type="match status" value="1"/>
</dbReference>
<dbReference type="SMART" id="SM01100">
    <property type="entry name" value="CRAL_TRIO_N"/>
    <property type="match status" value="1"/>
</dbReference>
<keyword evidence="3" id="KW-1185">Reference proteome</keyword>
<dbReference type="EMBL" id="LJIG01009673">
    <property type="protein sequence ID" value="KRT82610.1"/>
    <property type="molecule type" value="Genomic_DNA"/>
</dbReference>
<dbReference type="Proteomes" id="UP000051574">
    <property type="component" value="Unassembled WGS sequence"/>
</dbReference>
<sequence>MCEVQTMDYDGNVLSEDNVKARIQDLRNLMLEQDDLKKMRIDDAFILRFLHRTQFHVENAFNTVKSYYSFIIDQSDWMVFDITNRMQDCLNMNMRAMLSATDKYGKKIYYMRTDTVNPTKLSFAELNQVDFIWFESVLDDPDVQKHGLCLLIDISGFSWRLINWLTPTNIKRLVRKLENIILKDATFHMVRCSKFAKLAISMVWPFLPDLLKEKFIFHYNDLKPLLKDISTDNLPKEYGGTLEVDFKTLNADLILKQKQICEKLEHYKLISS</sequence>
<dbReference type="InterPro" id="IPR036273">
    <property type="entry name" value="CRAL/TRIO_N_dom_sf"/>
</dbReference>
<dbReference type="InterPro" id="IPR011074">
    <property type="entry name" value="CRAL/TRIO_N_dom"/>
</dbReference>
<dbReference type="InterPro" id="IPR001251">
    <property type="entry name" value="CRAL-TRIO_dom"/>
</dbReference>
<dbReference type="GO" id="GO:0016020">
    <property type="term" value="C:membrane"/>
    <property type="evidence" value="ECO:0007669"/>
    <property type="project" value="TreeGrafter"/>
</dbReference>
<dbReference type="GO" id="GO:1902936">
    <property type="term" value="F:phosphatidylinositol bisphosphate binding"/>
    <property type="evidence" value="ECO:0007669"/>
    <property type="project" value="TreeGrafter"/>
</dbReference>
<evidence type="ECO:0000313" key="2">
    <source>
        <dbReference type="EMBL" id="KRT82610.1"/>
    </source>
</evidence>
<reference evidence="2 3" key="1">
    <citation type="submission" date="2015-09" db="EMBL/GenBank/DDBJ databases">
        <title>Draft genome of the scarab beetle Oryctes borbonicus.</title>
        <authorList>
            <person name="Meyer J.M."/>
            <person name="Markov G.V."/>
            <person name="Baskaran P."/>
            <person name="Herrmann M."/>
            <person name="Sommer R.J."/>
            <person name="Roedelsperger C."/>
        </authorList>
    </citation>
    <scope>NUCLEOTIDE SEQUENCE [LARGE SCALE GENOMIC DNA]</scope>
    <source>
        <strain evidence="2">OB123</strain>
        <tissue evidence="2">Whole animal</tissue>
    </source>
</reference>
<dbReference type="PROSITE" id="PS50191">
    <property type="entry name" value="CRAL_TRIO"/>
    <property type="match status" value="1"/>
</dbReference>
<name>A0A0T6B5I6_9SCAR</name>
<dbReference type="Gene3D" id="1.10.8.20">
    <property type="entry name" value="N-terminal domain of phosphatidylinositol transfer protein sec14p"/>
    <property type="match status" value="1"/>
</dbReference>
<evidence type="ECO:0000259" key="1">
    <source>
        <dbReference type="PROSITE" id="PS50191"/>
    </source>
</evidence>
<dbReference type="SUPFAM" id="SSF52087">
    <property type="entry name" value="CRAL/TRIO domain"/>
    <property type="match status" value="1"/>
</dbReference>
<dbReference type="Gene3D" id="3.40.525.10">
    <property type="entry name" value="CRAL-TRIO lipid binding domain"/>
    <property type="match status" value="1"/>
</dbReference>
<dbReference type="PRINTS" id="PR00180">
    <property type="entry name" value="CRETINALDHBP"/>
</dbReference>
<dbReference type="PANTHER" id="PTHR10174">
    <property type="entry name" value="ALPHA-TOCOPHEROL TRANSFER PROTEIN-RELATED"/>
    <property type="match status" value="1"/>
</dbReference>
<proteinExistence type="predicted"/>
<feature type="domain" description="CRAL-TRIO" evidence="1">
    <location>
        <begin position="86"/>
        <end position="246"/>
    </location>
</feature>
<dbReference type="InterPro" id="IPR036865">
    <property type="entry name" value="CRAL-TRIO_dom_sf"/>
</dbReference>
<dbReference type="SUPFAM" id="SSF46938">
    <property type="entry name" value="CRAL/TRIO N-terminal domain"/>
    <property type="match status" value="1"/>
</dbReference>
<dbReference type="CDD" id="cd00170">
    <property type="entry name" value="SEC14"/>
    <property type="match status" value="1"/>
</dbReference>
<accession>A0A0T6B5I6</accession>
<organism evidence="2 3">
    <name type="scientific">Oryctes borbonicus</name>
    <dbReference type="NCBI Taxonomy" id="1629725"/>
    <lineage>
        <taxon>Eukaryota</taxon>
        <taxon>Metazoa</taxon>
        <taxon>Ecdysozoa</taxon>
        <taxon>Arthropoda</taxon>
        <taxon>Hexapoda</taxon>
        <taxon>Insecta</taxon>
        <taxon>Pterygota</taxon>
        <taxon>Neoptera</taxon>
        <taxon>Endopterygota</taxon>
        <taxon>Coleoptera</taxon>
        <taxon>Polyphaga</taxon>
        <taxon>Scarabaeiformia</taxon>
        <taxon>Scarabaeidae</taxon>
        <taxon>Dynastinae</taxon>
        <taxon>Oryctes</taxon>
    </lineage>
</organism>
<evidence type="ECO:0000313" key="3">
    <source>
        <dbReference type="Proteomes" id="UP000051574"/>
    </source>
</evidence>
<dbReference type="PANTHER" id="PTHR10174:SF226">
    <property type="entry name" value="CLAVESIN-1-LIKE PROTEIN"/>
    <property type="match status" value="1"/>
</dbReference>
<gene>
    <name evidence="2" type="ORF">AMK59_4283</name>
</gene>
<dbReference type="AlphaFoldDB" id="A0A0T6B5I6"/>